<dbReference type="CDD" id="cd03747">
    <property type="entry name" value="Ntn_PGA_like"/>
    <property type="match status" value="1"/>
</dbReference>
<comment type="similarity">
    <text evidence="1">Belongs to the peptidase S45 family.</text>
</comment>
<evidence type="ECO:0000313" key="4">
    <source>
        <dbReference type="EMBL" id="MDR7095555.1"/>
    </source>
</evidence>
<dbReference type="InterPro" id="IPR043147">
    <property type="entry name" value="Penicillin_amidase_A-knob"/>
</dbReference>
<dbReference type="InterPro" id="IPR002692">
    <property type="entry name" value="S45"/>
</dbReference>
<gene>
    <name evidence="4" type="ORF">J2X09_003306</name>
</gene>
<comment type="caution">
    <text evidence="4">The sequence shown here is derived from an EMBL/GenBank/DDBJ whole genome shotgun (WGS) entry which is preliminary data.</text>
</comment>
<sequence>MRWIKRLFGLLTLLLALAAALAAFYAWRSLPRTEGSLNVGGLSAPVKVHRDASDVTHILASTPRDAWMAMGYVHAQERGWQLEFNRRIMRGTLSEVLGPSTLETDKLMRTLGLRHAALRQLENLPAEARESLQAYSDGVNAFFAHTEQLLTPEFLLLGINPRDEAAAGRYWDPADSVAWSLMMALDLGGNWGNEFARLTALEAIDTKALWELFPPYPGEQPAATADLARLYRELGIYRARPAATSRAPEAAGVLASVREQIGQDLQRWADELGNIEGKGSNNWVVNGARSASGMPLLANDPHLGLSAPAIWYFARLQAPDVGGIKGMDVIGATLPGTPFVVLGRTQQVAWGFTNTGPDVQDLYLEQINPANPAQYRVPSTGEEPAWANFGLRMETIRVKGQPDVSHMVRSTRHGPVLSDAQARHGDVIDTRRFVLSLRWTALDADSRNVVASLESNRAQSVDDLLRALRDFHAPMQSVVMADRTGRIAYKAAGRVPVRAPDNDIRGVAPSPGWDPRYDWAGWLPYEETPQDDGARGWIATANQRIHAPDYPHFLTQDWAAPYRQERIEALLEKTPKHTLESFREIHADQYAAATMRLLPFLQKASSDHPLAAAALSALRDFKGDMRADAAAPLIYTAWVDTFTRRVIGERLGRERFEGMYGKRLFRNAVEGILERDDASWCGAPGCAAASGQALTDALNALQAVHGSDVSTWRWGDAHPAISIHRPLSNVKPLARLFEVRTPTGGDPFTVNVGQYHLDKADAPYANRHAASLRAVYDLANLDESRFIYQTGQSGNVFSGRYRDMSDAWMAVQYRVLTMKPAQWRSTLELRPPASP</sequence>
<dbReference type="Gene3D" id="1.10.439.10">
    <property type="entry name" value="Penicillin Amidohydrolase, domain 1"/>
    <property type="match status" value="1"/>
</dbReference>
<dbReference type="PIRSF" id="PIRSF001227">
    <property type="entry name" value="Pen_acylase"/>
    <property type="match status" value="1"/>
</dbReference>
<name>A0ABU1VE20_9BURK</name>
<dbReference type="InterPro" id="IPR014395">
    <property type="entry name" value="Pen/GL7ACA/AHL_acylase"/>
</dbReference>
<dbReference type="GO" id="GO:0008953">
    <property type="term" value="F:penicillin amidase activity"/>
    <property type="evidence" value="ECO:0007669"/>
    <property type="project" value="UniProtKB-EC"/>
</dbReference>
<organism evidence="4 5">
    <name type="scientific">Hydrogenophaga laconesensis</name>
    <dbReference type="NCBI Taxonomy" id="1805971"/>
    <lineage>
        <taxon>Bacteria</taxon>
        <taxon>Pseudomonadati</taxon>
        <taxon>Pseudomonadota</taxon>
        <taxon>Betaproteobacteria</taxon>
        <taxon>Burkholderiales</taxon>
        <taxon>Comamonadaceae</taxon>
        <taxon>Hydrogenophaga</taxon>
    </lineage>
</organism>
<proteinExistence type="inferred from homology"/>
<dbReference type="InterPro" id="IPR029055">
    <property type="entry name" value="Ntn_hydrolases_N"/>
</dbReference>
<reference evidence="4 5" key="1">
    <citation type="submission" date="2023-07" db="EMBL/GenBank/DDBJ databases">
        <title>Sorghum-associated microbial communities from plants grown in Nebraska, USA.</title>
        <authorList>
            <person name="Schachtman D."/>
        </authorList>
    </citation>
    <scope>NUCLEOTIDE SEQUENCE [LARGE SCALE GENOMIC DNA]</scope>
    <source>
        <strain evidence="4 5">BE240</strain>
    </source>
</reference>
<evidence type="ECO:0000256" key="3">
    <source>
        <dbReference type="ARBA" id="ARBA00023145"/>
    </source>
</evidence>
<dbReference type="PANTHER" id="PTHR34218">
    <property type="entry name" value="PEPTIDASE S45 PENICILLIN AMIDASE"/>
    <property type="match status" value="1"/>
</dbReference>
<dbReference type="Gene3D" id="1.10.1400.10">
    <property type="match status" value="1"/>
</dbReference>
<keyword evidence="5" id="KW-1185">Reference proteome</keyword>
<dbReference type="InterPro" id="IPR023343">
    <property type="entry name" value="Penicillin_amidase_dom1"/>
</dbReference>
<keyword evidence="2 4" id="KW-0378">Hydrolase</keyword>
<evidence type="ECO:0000256" key="1">
    <source>
        <dbReference type="ARBA" id="ARBA00006586"/>
    </source>
</evidence>
<dbReference type="EMBL" id="JAVDWE010000009">
    <property type="protein sequence ID" value="MDR7095555.1"/>
    <property type="molecule type" value="Genomic_DNA"/>
</dbReference>
<dbReference type="InterPro" id="IPR043146">
    <property type="entry name" value="Penicillin_amidase_N_B-knob"/>
</dbReference>
<keyword evidence="3" id="KW-0865">Zymogen</keyword>
<dbReference type="PANTHER" id="PTHR34218:SF4">
    <property type="entry name" value="ACYL-HOMOSERINE LACTONE ACYLASE QUIP"/>
    <property type="match status" value="1"/>
</dbReference>
<evidence type="ECO:0000313" key="5">
    <source>
        <dbReference type="Proteomes" id="UP001265550"/>
    </source>
</evidence>
<dbReference type="SUPFAM" id="SSF56235">
    <property type="entry name" value="N-terminal nucleophile aminohydrolases (Ntn hydrolases)"/>
    <property type="match status" value="1"/>
</dbReference>
<dbReference type="RefSeq" id="WP_204731192.1">
    <property type="nucleotide sequence ID" value="NZ_JAVDWE010000009.1"/>
</dbReference>
<dbReference type="Proteomes" id="UP001265550">
    <property type="component" value="Unassembled WGS sequence"/>
</dbReference>
<dbReference type="Gene3D" id="2.30.120.10">
    <property type="match status" value="1"/>
</dbReference>
<dbReference type="Pfam" id="PF01804">
    <property type="entry name" value="Penicil_amidase"/>
    <property type="match status" value="1"/>
</dbReference>
<dbReference type="EC" id="3.5.1.11" evidence="4"/>
<dbReference type="Gene3D" id="3.60.20.10">
    <property type="entry name" value="Glutamine Phosphoribosylpyrophosphate, subunit 1, domain 1"/>
    <property type="match status" value="1"/>
</dbReference>
<accession>A0ABU1VE20</accession>
<evidence type="ECO:0000256" key="2">
    <source>
        <dbReference type="ARBA" id="ARBA00022801"/>
    </source>
</evidence>
<protein>
    <submittedName>
        <fullName evidence="4">Penicillin amidase</fullName>
        <ecNumber evidence="4">3.5.1.11</ecNumber>
    </submittedName>
</protein>